<dbReference type="PROSITE" id="PS50853">
    <property type="entry name" value="FN3"/>
    <property type="match status" value="11"/>
</dbReference>
<feature type="compositionally biased region" description="Polar residues" evidence="10">
    <location>
        <begin position="2121"/>
        <end position="2150"/>
    </location>
</feature>
<dbReference type="FunFam" id="2.60.40.10:FF:000360">
    <property type="entry name" value="Sidekick cell adhesion molecule 2"/>
    <property type="match status" value="1"/>
</dbReference>
<dbReference type="SUPFAM" id="SSF49265">
    <property type="entry name" value="Fibronectin type III"/>
    <property type="match status" value="7"/>
</dbReference>
<evidence type="ECO:0000313" key="15">
    <source>
        <dbReference type="Proteomes" id="UP000000311"/>
    </source>
</evidence>
<feature type="domain" description="Fibronectin type-III" evidence="13">
    <location>
        <begin position="1797"/>
        <end position="1889"/>
    </location>
</feature>
<dbReference type="CDD" id="cd00063">
    <property type="entry name" value="FN3"/>
    <property type="match status" value="12"/>
</dbReference>
<dbReference type="FunFam" id="2.60.40.10:FF:000236">
    <property type="entry name" value="Sidekick cell adhesion molecule 2"/>
    <property type="match status" value="1"/>
</dbReference>
<dbReference type="PANTHER" id="PTHR44170">
    <property type="entry name" value="PROTEIN SIDEKICK"/>
    <property type="match status" value="1"/>
</dbReference>
<dbReference type="InterPro" id="IPR013106">
    <property type="entry name" value="Ig_V-set"/>
</dbReference>
<feature type="compositionally biased region" description="Basic and acidic residues" evidence="10">
    <location>
        <begin position="2106"/>
        <end position="2116"/>
    </location>
</feature>
<feature type="domain" description="Fibronectin type-III" evidence="13">
    <location>
        <begin position="1286"/>
        <end position="1382"/>
    </location>
</feature>
<dbReference type="GO" id="GO:0030154">
    <property type="term" value="P:cell differentiation"/>
    <property type="evidence" value="ECO:0007669"/>
    <property type="project" value="UniProtKB-ARBA"/>
</dbReference>
<feature type="domain" description="Fibronectin type-III" evidence="13">
    <location>
        <begin position="1585"/>
        <end position="1687"/>
    </location>
</feature>
<dbReference type="FunFam" id="2.60.40.10:FF:000209">
    <property type="entry name" value="Sidekick cell adhesion molecule 2"/>
    <property type="match status" value="1"/>
</dbReference>
<feature type="compositionally biased region" description="Pro residues" evidence="10">
    <location>
        <begin position="2084"/>
        <end position="2099"/>
    </location>
</feature>
<dbReference type="FunFam" id="2.60.40.10:FF:001362">
    <property type="entry name" value="Sidekick, isoform B"/>
    <property type="match status" value="1"/>
</dbReference>
<feature type="domain" description="Ig-like" evidence="12">
    <location>
        <begin position="371"/>
        <end position="465"/>
    </location>
</feature>
<feature type="region of interest" description="Disordered" evidence="10">
    <location>
        <begin position="2164"/>
        <end position="2187"/>
    </location>
</feature>
<evidence type="ECO:0000256" key="10">
    <source>
        <dbReference type="SAM" id="MobiDB-lite"/>
    </source>
</evidence>
<keyword evidence="6 11" id="KW-1133">Transmembrane helix</keyword>
<feature type="domain" description="Fibronectin type-III" evidence="13">
    <location>
        <begin position="1692"/>
        <end position="1793"/>
    </location>
</feature>
<dbReference type="Gene3D" id="2.60.40.10">
    <property type="entry name" value="Immunoglobulins"/>
    <property type="match status" value="18"/>
</dbReference>
<keyword evidence="7 11" id="KW-0472">Membrane</keyword>
<dbReference type="SMART" id="SM00060">
    <property type="entry name" value="FN3"/>
    <property type="match status" value="12"/>
</dbReference>
<evidence type="ECO:0000256" key="9">
    <source>
        <dbReference type="ARBA" id="ARBA00023319"/>
    </source>
</evidence>
<evidence type="ECO:0000256" key="3">
    <source>
        <dbReference type="ARBA" id="ARBA00022729"/>
    </source>
</evidence>
<dbReference type="GO" id="GO:0009653">
    <property type="term" value="P:anatomical structure morphogenesis"/>
    <property type="evidence" value="ECO:0007669"/>
    <property type="project" value="UniProtKB-ARBA"/>
</dbReference>
<gene>
    <name evidence="14" type="ORF">EAG_13175</name>
</gene>
<accession>E2AE31</accession>
<comment type="subcellular location">
    <subcellularLocation>
        <location evidence="1">Membrane</location>
    </subcellularLocation>
</comment>
<feature type="compositionally biased region" description="Basic residues" evidence="10">
    <location>
        <begin position="48"/>
        <end position="66"/>
    </location>
</feature>
<feature type="domain" description="Fibronectin type-III" evidence="13">
    <location>
        <begin position="1892"/>
        <end position="1982"/>
    </location>
</feature>
<dbReference type="Proteomes" id="UP000000311">
    <property type="component" value="Unassembled WGS sequence"/>
</dbReference>
<evidence type="ECO:0000256" key="7">
    <source>
        <dbReference type="ARBA" id="ARBA00023136"/>
    </source>
</evidence>
<evidence type="ECO:0000256" key="6">
    <source>
        <dbReference type="ARBA" id="ARBA00022989"/>
    </source>
</evidence>
<dbReference type="SMART" id="SM00409">
    <property type="entry name" value="IG"/>
    <property type="match status" value="6"/>
</dbReference>
<dbReference type="EMBL" id="GL438827">
    <property type="protein sequence ID" value="EFN68264.1"/>
    <property type="molecule type" value="Genomic_DNA"/>
</dbReference>
<dbReference type="Pfam" id="PF07679">
    <property type="entry name" value="I-set"/>
    <property type="match status" value="3"/>
</dbReference>
<dbReference type="GO" id="GO:0016020">
    <property type="term" value="C:membrane"/>
    <property type="evidence" value="ECO:0007669"/>
    <property type="project" value="UniProtKB-SubCell"/>
</dbReference>
<protein>
    <submittedName>
        <fullName evidence="14">Protein sidekick</fullName>
    </submittedName>
</protein>
<dbReference type="PROSITE" id="PS50835">
    <property type="entry name" value="IG_LIKE"/>
    <property type="match status" value="5"/>
</dbReference>
<dbReference type="InterPro" id="IPR013098">
    <property type="entry name" value="Ig_I-set"/>
</dbReference>
<keyword evidence="9" id="KW-0393">Immunoglobulin domain</keyword>
<dbReference type="Pfam" id="PF00041">
    <property type="entry name" value="fn3"/>
    <property type="match status" value="10"/>
</dbReference>
<organism evidence="15">
    <name type="scientific">Camponotus floridanus</name>
    <name type="common">Florida carpenter ant</name>
    <dbReference type="NCBI Taxonomy" id="104421"/>
    <lineage>
        <taxon>Eukaryota</taxon>
        <taxon>Metazoa</taxon>
        <taxon>Ecdysozoa</taxon>
        <taxon>Arthropoda</taxon>
        <taxon>Hexapoda</taxon>
        <taxon>Insecta</taxon>
        <taxon>Pterygota</taxon>
        <taxon>Neoptera</taxon>
        <taxon>Endopterygota</taxon>
        <taxon>Hymenoptera</taxon>
        <taxon>Apocrita</taxon>
        <taxon>Aculeata</taxon>
        <taxon>Formicoidea</taxon>
        <taxon>Formicidae</taxon>
        <taxon>Formicinae</taxon>
        <taxon>Camponotus</taxon>
    </lineage>
</organism>
<dbReference type="OrthoDB" id="8923679at2759"/>
<proteinExistence type="predicted"/>
<feature type="domain" description="Fibronectin type-III" evidence="13">
    <location>
        <begin position="1484"/>
        <end position="1580"/>
    </location>
</feature>
<evidence type="ECO:0000259" key="13">
    <source>
        <dbReference type="PROSITE" id="PS50853"/>
    </source>
</evidence>
<evidence type="ECO:0000256" key="11">
    <source>
        <dbReference type="SAM" id="Phobius"/>
    </source>
</evidence>
<keyword evidence="2 11" id="KW-0812">Transmembrane</keyword>
<evidence type="ECO:0000256" key="5">
    <source>
        <dbReference type="ARBA" id="ARBA00022889"/>
    </source>
</evidence>
<dbReference type="GO" id="GO:0098609">
    <property type="term" value="P:cell-cell adhesion"/>
    <property type="evidence" value="ECO:0007669"/>
    <property type="project" value="TreeGrafter"/>
</dbReference>
<dbReference type="FunFam" id="2.60.40.10:FF:001849">
    <property type="entry name" value="Sidekick, isoform B"/>
    <property type="match status" value="1"/>
</dbReference>
<dbReference type="SMART" id="SM00408">
    <property type="entry name" value="IGc2"/>
    <property type="match status" value="6"/>
</dbReference>
<dbReference type="InterPro" id="IPR036116">
    <property type="entry name" value="FN3_sf"/>
</dbReference>
<feature type="domain" description="Fibronectin type-III" evidence="13">
    <location>
        <begin position="1186"/>
        <end position="1281"/>
    </location>
</feature>
<feature type="domain" description="Ig-like" evidence="12">
    <location>
        <begin position="602"/>
        <end position="688"/>
    </location>
</feature>
<feature type="region of interest" description="Disordered" evidence="10">
    <location>
        <begin position="2065"/>
        <end position="2150"/>
    </location>
</feature>
<dbReference type="InterPro" id="IPR036179">
    <property type="entry name" value="Ig-like_dom_sf"/>
</dbReference>
<feature type="domain" description="Ig-like" evidence="12">
    <location>
        <begin position="470"/>
        <end position="555"/>
    </location>
</feature>
<dbReference type="STRING" id="104421.E2AE31"/>
<dbReference type="InParanoid" id="E2AE31"/>
<dbReference type="SUPFAM" id="SSF48726">
    <property type="entry name" value="Immunoglobulin"/>
    <property type="match status" value="6"/>
</dbReference>
<evidence type="ECO:0000256" key="2">
    <source>
        <dbReference type="ARBA" id="ARBA00022692"/>
    </source>
</evidence>
<evidence type="ECO:0000256" key="1">
    <source>
        <dbReference type="ARBA" id="ARBA00004370"/>
    </source>
</evidence>
<feature type="transmembrane region" description="Helical" evidence="11">
    <location>
        <begin position="2000"/>
        <end position="2022"/>
    </location>
</feature>
<dbReference type="FunFam" id="2.60.40.10:FF:000032">
    <property type="entry name" value="palladin isoform X1"/>
    <property type="match status" value="1"/>
</dbReference>
<dbReference type="InterPro" id="IPR003599">
    <property type="entry name" value="Ig_sub"/>
</dbReference>
<feature type="domain" description="Fibronectin type-III" evidence="13">
    <location>
        <begin position="789"/>
        <end position="894"/>
    </location>
</feature>
<keyword evidence="3" id="KW-0732">Signal</keyword>
<dbReference type="InterPro" id="IPR007110">
    <property type="entry name" value="Ig-like_dom"/>
</dbReference>
<evidence type="ECO:0000256" key="4">
    <source>
        <dbReference type="ARBA" id="ARBA00022737"/>
    </source>
</evidence>
<feature type="domain" description="Fibronectin type-III" evidence="13">
    <location>
        <begin position="988"/>
        <end position="1085"/>
    </location>
</feature>
<dbReference type="InterPro" id="IPR003598">
    <property type="entry name" value="Ig_sub2"/>
</dbReference>
<keyword evidence="5" id="KW-0130">Cell adhesion</keyword>
<dbReference type="FunCoup" id="E2AE31">
    <property type="interactions" value="303"/>
</dbReference>
<dbReference type="FunFam" id="2.60.40.10:FF:000093">
    <property type="entry name" value="Down syndrome cell adhesion molecule, isoform B"/>
    <property type="match status" value="1"/>
</dbReference>
<dbReference type="OMA" id="NCTTVLY"/>
<reference evidence="14 15" key="1">
    <citation type="journal article" date="2010" name="Science">
        <title>Genomic comparison of the ants Camponotus floridanus and Harpegnathos saltator.</title>
        <authorList>
            <person name="Bonasio R."/>
            <person name="Zhang G."/>
            <person name="Ye C."/>
            <person name="Mutti N.S."/>
            <person name="Fang X."/>
            <person name="Qin N."/>
            <person name="Donahue G."/>
            <person name="Yang P."/>
            <person name="Li Q."/>
            <person name="Li C."/>
            <person name="Zhang P."/>
            <person name="Huang Z."/>
            <person name="Berger S.L."/>
            <person name="Reinberg D."/>
            <person name="Wang J."/>
            <person name="Liebig J."/>
        </authorList>
    </citation>
    <scope>NUCLEOTIDE SEQUENCE [LARGE SCALE GENOMIC DNA]</scope>
    <source>
        <strain evidence="15">C129</strain>
    </source>
</reference>
<dbReference type="InterPro" id="IPR013783">
    <property type="entry name" value="Ig-like_fold"/>
</dbReference>
<sequence>MSVKRPMNLQLTLESPLQLAKPPISLVVAKFHWSDSLDSQSPRDHRVSATRRRTRPKAAERGRRRPKMAERAPAALGGDWPNVEPVVIKAIASNGNRTHVHVYTMKGIYHWRQLVRGTIEDKGLYLILDEKRHRRKTSATWRAPEELEVDHLQTAVKRELCTSPTLQLQYSAEAACKPLQEPRFTNQPSSSGNILSENRTKFLQCQARGNPQPKYKWFKDGVPLSNELTSGPYFRIQSTRREDAGVYHCVATNDVGSIFSDRLAFAVAYMEVFDDLTEKVVSVESGSAAILELPPIESHPTPEVTWFSSDGTLLYGIKYATTHHTLLILNASENDEGSYRAKAINTQLGKEENSPFFKLKVTGDPYAEVAPTIIVKPQDTQIIKDQDVTYINCIANARSLHELRTLWMKDGIPIENSRISYSFNDSWNRTLALISANITYTGIYSCHVDLRSGGYPTVNASAKVVVYEKPTFITELKRETLSDYGSTVTLPCDANGVPPPIISWFRNAEPVDHLLGTRYIIEEDGSLTIKKLTMDDSGMFQCLASNDAGESSSYTWLKAKKEELGSGLRNRVARWAAGYNVVRIRQSDRRFMFSHYPDTSGPIMEKSPQNLTVLDGKDATLTCYAIAAPKPNTTWYYNDTIPVEIAGRVQVLDNGDLLIAAVKSYDAGKYTCIRANEAGSVNGSAYLTVMVRTQIIQPPVDTSVLLGHTAELQCKISNDPSVVYDMAWFHNGQVINTQASQRVKMRSDGTLEIFAVRASDVGDYTCSVVSPGGNETRTARLSVIELPFAPINVVATRVERISPRTINVTWVPGFDGNSPTKKFIIQRLEVSDLGPITSPLLNWVTERDNISATSRWVLLNNLKAAAAYQFRVSAENSVGEGPASAPSNIVVLPQELWWKPPNPQKINGINQGYKLQAWFGSNIMEATEYKSMTVPPSLFDPLAEQSAIMTSLRKYTLYNITVLCFTDPGDGERSSPVEIRTCEDVPEEVENLQFEDISDRALTVKWSPPKGTNGILTHYQLKYMIKEIPDSLRVENFTADVLSTKIKHLQALTHYKFEVTAWTSIGPGKSKVATIQSGVEPVLPEPPTKLALSNIDAFSVVLQFTPGFDGNSSITKWTVQAQTARNSTWYNIYEVSDPDASTITVDGLTPFMQYKLRLIANNVVGASQPSESTKEFQTIQAPPSHPPKNVTVRAMNATELRVRWIPLQQIEWNGNPRGYNITYTEVRSKISKSVTIEDPTANSYVLENMEEYADYEIMMQAFNDVGSSAASPKAIERTRESVPSLGPINVEANATSSTTILVRWGDVPVEHQNGQIDGFKVYYGANSRSSFQYKNIPSNTTFTTTLTELRKFVQYHVQVLAYTRLGDGALSTPPVRVQTFEDTPGPPSNVSFPDVSFSTARIIWDTPEDPNGEILAYKVLFHLNSSQDRQFSKEFPASDRTFRATSLEPEQYYMFSVTAQTRLGWGKTAYALVFTTNNRERPQAPSVPQVSKSQIQSRQITFSWTPGRDGFAPLRYYTVQQSENSGPFQTIPERVEPTLTSYTANNLKPYTRYQFRIQATNDIGPSEWSTESAQVQTLPAAPSKGVTGLKVVPITTSSVEVHWNMIDEVYWSGDYETGGYRIVYQPVSDFPTPLQATPKEDILGIKETKMVLSDLTEDRYYEIIVLPFNSEGEGPPSPPVTVYVGEAVPTGEPQHLIAESISSTEVHLRWKPPQANMQNGDLLGYKIFYLVTDSPQNLEKKQEEEIEVVPASSLAHSLVFLDKYTEYRIQVLAFNPAGDGPRSPPITVRTKQDIPGPPYNLQFTEITMTSLRVSWEPPKLRNGEIIGYIVTYETAEQNDRFSKQVKQKVTETSLLIQPLEEEVTYTFMVRAQTIDFGPPISGNVTTGPQEGSPMAPSKLGVTKTVSSVELQWTNGASGKGPILDDSRWQTIIRSSNGPLTEYTVSYQNLLPSTSYLFRVISYNRYGISYPAYSTETILTPSKLYLEYAYLQHRPFYRQTWFMVTLAATSIIIIIMVIAVLCVKSKSYKYKQEAQKTLEESMAMDADDRQESDLVLYRSRQSGGTVNVASGTLGKKNTLARKAMHPPPPAMLGKSPPRPSPASVAYHSDEESLKGYDENPDDSSVTEKPSEISSTDSQGSESENESVQSDPHSFVNHYANVNDSLRQSWKRQKPVRNYSSYTDSEPEGSAVVSLNGGQIIMNNMARSRAPLPGFSSFV</sequence>
<dbReference type="GO" id="GO:0048731">
    <property type="term" value="P:system development"/>
    <property type="evidence" value="ECO:0007669"/>
    <property type="project" value="UniProtKB-ARBA"/>
</dbReference>
<evidence type="ECO:0000259" key="12">
    <source>
        <dbReference type="PROSITE" id="PS50835"/>
    </source>
</evidence>
<dbReference type="Pfam" id="PF13927">
    <property type="entry name" value="Ig_3"/>
    <property type="match status" value="2"/>
</dbReference>
<name>E2AE31_CAMFO</name>
<dbReference type="CDD" id="cd00096">
    <property type="entry name" value="Ig"/>
    <property type="match status" value="2"/>
</dbReference>
<keyword evidence="4" id="KW-0677">Repeat</keyword>
<dbReference type="SMART" id="SM00406">
    <property type="entry name" value="IGv"/>
    <property type="match status" value="2"/>
</dbReference>
<feature type="region of interest" description="Disordered" evidence="10">
    <location>
        <begin position="36"/>
        <end position="76"/>
    </location>
</feature>
<dbReference type="PANTHER" id="PTHR44170:SF46">
    <property type="entry name" value="PROTEIN SIDEKICK"/>
    <property type="match status" value="1"/>
</dbReference>
<keyword evidence="15" id="KW-1185">Reference proteome</keyword>
<dbReference type="FunFam" id="2.60.40.10:FF:002352">
    <property type="entry name" value="Blast:Protein sidekick"/>
    <property type="match status" value="1"/>
</dbReference>
<feature type="domain" description="Fibronectin type-III" evidence="13">
    <location>
        <begin position="1086"/>
        <end position="1181"/>
    </location>
</feature>
<dbReference type="InterPro" id="IPR003961">
    <property type="entry name" value="FN3_dom"/>
</dbReference>
<evidence type="ECO:0000313" key="14">
    <source>
        <dbReference type="EMBL" id="EFN68264.1"/>
    </source>
</evidence>
<keyword evidence="8" id="KW-1015">Disulfide bond</keyword>
<feature type="domain" description="Ig-like" evidence="12">
    <location>
        <begin position="182"/>
        <end position="264"/>
    </location>
</feature>
<feature type="domain" description="Fibronectin type-III" evidence="13">
    <location>
        <begin position="1386"/>
        <end position="1479"/>
    </location>
</feature>
<evidence type="ECO:0000256" key="8">
    <source>
        <dbReference type="ARBA" id="ARBA00023157"/>
    </source>
</evidence>
<feature type="domain" description="Ig-like" evidence="12">
    <location>
        <begin position="693"/>
        <end position="782"/>
    </location>
</feature>